<dbReference type="NCBIfam" id="TIGR00444">
    <property type="entry name" value="mazG"/>
    <property type="match status" value="1"/>
</dbReference>
<organism evidence="2 3">
    <name type="scientific">Thalassolituus maritimus</name>
    <dbReference type="NCBI Taxonomy" id="484498"/>
    <lineage>
        <taxon>Bacteria</taxon>
        <taxon>Pseudomonadati</taxon>
        <taxon>Pseudomonadota</taxon>
        <taxon>Gammaproteobacteria</taxon>
        <taxon>Oceanospirillales</taxon>
        <taxon>Oceanospirillaceae</taxon>
        <taxon>Thalassolituus</taxon>
    </lineage>
</organism>
<dbReference type="Gene3D" id="1.10.287.1080">
    <property type="entry name" value="MazG-like"/>
    <property type="match status" value="2"/>
</dbReference>
<keyword evidence="3" id="KW-1185">Reference proteome</keyword>
<dbReference type="Pfam" id="PF03819">
    <property type="entry name" value="MazG"/>
    <property type="match status" value="2"/>
</dbReference>
<protein>
    <submittedName>
        <fullName evidence="2">Nucleoside triphosphate pyrophosphohydrolase</fullName>
    </submittedName>
</protein>
<dbReference type="CDD" id="cd11528">
    <property type="entry name" value="NTP-PPase_MazG_Nterm"/>
    <property type="match status" value="1"/>
</dbReference>
<dbReference type="InterPro" id="IPR004518">
    <property type="entry name" value="MazG-like_dom"/>
</dbReference>
<dbReference type="NCBIfam" id="NF007113">
    <property type="entry name" value="PRK09562.1"/>
    <property type="match status" value="1"/>
</dbReference>
<accession>A0ABP9ZVG7</accession>
<gene>
    <name evidence="2" type="primary">mazG</name>
    <name evidence="2" type="ORF">NBRC116585_02500</name>
</gene>
<dbReference type="SUPFAM" id="SSF101386">
    <property type="entry name" value="all-alpha NTP pyrophosphatases"/>
    <property type="match status" value="2"/>
</dbReference>
<feature type="domain" description="NTP pyrophosphohydrolase MazG-like" evidence="1">
    <location>
        <begin position="28"/>
        <end position="101"/>
    </location>
</feature>
<reference evidence="2 3" key="1">
    <citation type="submission" date="2024-04" db="EMBL/GenBank/DDBJ databases">
        <title>Draft genome sequence of Thalassolituus maritimus NBRC 116585.</title>
        <authorList>
            <person name="Miyakawa T."/>
            <person name="Kusuya Y."/>
            <person name="Miura T."/>
        </authorList>
    </citation>
    <scope>NUCLEOTIDE SEQUENCE [LARGE SCALE GENOMIC DNA]</scope>
    <source>
        <strain evidence="2 3">5NW40-0001</strain>
    </source>
</reference>
<evidence type="ECO:0000259" key="1">
    <source>
        <dbReference type="Pfam" id="PF03819"/>
    </source>
</evidence>
<dbReference type="RefSeq" id="WP_353293077.1">
    <property type="nucleotide sequence ID" value="NZ_BAABWH010000001.1"/>
</dbReference>
<dbReference type="PANTHER" id="PTHR30522:SF0">
    <property type="entry name" value="NUCLEOSIDE TRIPHOSPHATE PYROPHOSPHOHYDROLASE"/>
    <property type="match status" value="1"/>
</dbReference>
<evidence type="ECO:0000313" key="2">
    <source>
        <dbReference type="EMBL" id="GAA6144133.1"/>
    </source>
</evidence>
<dbReference type="PANTHER" id="PTHR30522">
    <property type="entry name" value="NUCLEOSIDE TRIPHOSPHATE PYROPHOSPHOHYDROLASE"/>
    <property type="match status" value="1"/>
</dbReference>
<evidence type="ECO:0000313" key="3">
    <source>
        <dbReference type="Proteomes" id="UP001481413"/>
    </source>
</evidence>
<dbReference type="InterPro" id="IPR011551">
    <property type="entry name" value="NTP_PyrPHydrolase_MazG"/>
</dbReference>
<sequence length="282" mass="32201">MAYQIDDLTYVMTRLRNPETGCPWDLKQDFASILPHTLEEAYEVADAIERQDWPHLEEELGDLLFQVIFYGQMGDEKGVFNLHSIIDRLVAKLIRRHPHVFPDGSIHSEREPGKDPDEAWINQRWEEIKAEEQLLKLQKQPQKHSLQLLDDVPGTLPAITRAYKLQKKASSVGFDWPEKSPGVIGKIQEELDEVIAEVEAGNNELLEKEIGDLLFAVVNLARHHKINPDTALRGTNQRFQQRFAYVEQAAQEAGGFEYLSLEEMDAAWQSAKAALNASQYNT</sequence>
<dbReference type="CDD" id="cd11529">
    <property type="entry name" value="NTP-PPase_MazG_Cterm"/>
    <property type="match status" value="1"/>
</dbReference>
<dbReference type="EMBL" id="BAABWH010000001">
    <property type="protein sequence ID" value="GAA6144133.1"/>
    <property type="molecule type" value="Genomic_DNA"/>
</dbReference>
<comment type="caution">
    <text evidence="2">The sequence shown here is derived from an EMBL/GenBank/DDBJ whole genome shotgun (WGS) entry which is preliminary data.</text>
</comment>
<dbReference type="InterPro" id="IPR048015">
    <property type="entry name" value="NTP-PPase_MazG-like_N"/>
</dbReference>
<feature type="domain" description="NTP pyrophosphohydrolase MazG-like" evidence="1">
    <location>
        <begin position="187"/>
        <end position="242"/>
    </location>
</feature>
<name>A0ABP9ZVG7_9GAMM</name>
<proteinExistence type="predicted"/>
<dbReference type="InterPro" id="IPR048011">
    <property type="entry name" value="NTP-PPase_MazG-like_C"/>
</dbReference>
<dbReference type="Proteomes" id="UP001481413">
    <property type="component" value="Unassembled WGS sequence"/>
</dbReference>